<keyword evidence="2" id="KW-0963">Cytoplasm</keyword>
<feature type="domain" description="Hyaluronan-mediated motility receptor C-terminal" evidence="6">
    <location>
        <begin position="233"/>
        <end position="344"/>
    </location>
</feature>
<proteinExistence type="predicted"/>
<comment type="caution">
    <text evidence="7">The sequence shown here is derived from an EMBL/GenBank/DDBJ whole genome shotgun (WGS) entry which is preliminary data.</text>
</comment>
<comment type="subcellular location">
    <subcellularLocation>
        <location evidence="1">Cytoplasm</location>
        <location evidence="1">Cytoskeleton</location>
        <location evidence="1">Spindle</location>
    </subcellularLocation>
</comment>
<feature type="compositionally biased region" description="Polar residues" evidence="5">
    <location>
        <begin position="341"/>
        <end position="353"/>
    </location>
</feature>
<dbReference type="InterPro" id="IPR026203">
    <property type="entry name" value="IHABP"/>
</dbReference>
<dbReference type="InterPro" id="IPR031794">
    <property type="entry name" value="HMMR_C"/>
</dbReference>
<dbReference type="PANTHER" id="PTHR18956">
    <property type="entry name" value="HYALURONAN MEDIATED MOTILITY RECEPTOR"/>
    <property type="match status" value="1"/>
</dbReference>
<dbReference type="GO" id="GO:0005819">
    <property type="term" value="C:spindle"/>
    <property type="evidence" value="ECO:0007669"/>
    <property type="project" value="UniProtKB-SubCell"/>
</dbReference>
<evidence type="ECO:0000256" key="1">
    <source>
        <dbReference type="ARBA" id="ARBA00004186"/>
    </source>
</evidence>
<evidence type="ECO:0000256" key="4">
    <source>
        <dbReference type="SAM" id="Coils"/>
    </source>
</evidence>
<keyword evidence="8" id="KW-1185">Reference proteome</keyword>
<dbReference type="PANTHER" id="PTHR18956:SF6">
    <property type="entry name" value="HYALURONAN MEDIATED MOTILITY RECEPTOR"/>
    <property type="match status" value="1"/>
</dbReference>
<feature type="compositionally biased region" description="Basic and acidic residues" evidence="5">
    <location>
        <begin position="413"/>
        <end position="425"/>
    </location>
</feature>
<feature type="coiled-coil region" evidence="4">
    <location>
        <begin position="99"/>
        <end position="338"/>
    </location>
</feature>
<evidence type="ECO:0000259" key="6">
    <source>
        <dbReference type="Pfam" id="PF15908"/>
    </source>
</evidence>
<feature type="compositionally biased region" description="Polar residues" evidence="5">
    <location>
        <begin position="391"/>
        <end position="411"/>
    </location>
</feature>
<sequence length="425" mass="48578">MSFSRARIQRFNDAPSCSPAPGTYGPKLDTKVKGPTKTKATRRLSEGDLGSVIPVPTVAAFRTPQVHRKPVKIVGKPQGKENISSMDCLLKVKDTGHDLSELESIKQKLKETVDELNKSENLRELLKADISMKMHQIEELQQKNETLAVENEALQNKFSQRQNSVTRMVELNRELTNRFTSIQEKLSEKEKLCEKYQNQIQTLRAAMTNLYLQMQRADNTPPDAIEKLKKENDALETQNLNYELEIAEWKRKYHEMESLIGPFKEQLETYRDECKILEAEKGEVQQSMRELSLQYAASLGHQNKKQKIHYMVKLKEQNIELKETVHNLKKTIEKLRKDGTNVGSKSSVTSTPIINKGKENIGHGLSSVHKKVPIRSPEEGQKPTRKLIPFQSPNQPAFTLSPIQNRANSPNPKRFDERSTRTNVI</sequence>
<dbReference type="Pfam" id="PF15908">
    <property type="entry name" value="HMMR_C"/>
    <property type="match status" value="1"/>
</dbReference>
<keyword evidence="3" id="KW-0206">Cytoskeleton</keyword>
<dbReference type="EMBL" id="JAZDUA010000262">
    <property type="protein sequence ID" value="KAK7862732.1"/>
    <property type="molecule type" value="Genomic_DNA"/>
</dbReference>
<keyword evidence="4" id="KW-0175">Coiled coil</keyword>
<dbReference type="Proteomes" id="UP001378592">
    <property type="component" value="Unassembled WGS sequence"/>
</dbReference>
<evidence type="ECO:0000256" key="3">
    <source>
        <dbReference type="ARBA" id="ARBA00023212"/>
    </source>
</evidence>
<evidence type="ECO:0000256" key="2">
    <source>
        <dbReference type="ARBA" id="ARBA00022490"/>
    </source>
</evidence>
<feature type="region of interest" description="Disordered" evidence="5">
    <location>
        <begin position="1"/>
        <end position="41"/>
    </location>
</feature>
<reference evidence="7 8" key="1">
    <citation type="submission" date="2024-03" db="EMBL/GenBank/DDBJ databases">
        <title>The genome assembly and annotation of the cricket Gryllus longicercus Weissman &amp; Gray.</title>
        <authorList>
            <person name="Szrajer S."/>
            <person name="Gray D."/>
            <person name="Ylla G."/>
        </authorList>
    </citation>
    <scope>NUCLEOTIDE SEQUENCE [LARGE SCALE GENOMIC DNA]</scope>
    <source>
        <strain evidence="7">DAG 2021-001</strain>
        <tissue evidence="7">Whole body minus gut</tissue>
    </source>
</reference>
<organism evidence="7 8">
    <name type="scientific">Gryllus longicercus</name>
    <dbReference type="NCBI Taxonomy" id="2509291"/>
    <lineage>
        <taxon>Eukaryota</taxon>
        <taxon>Metazoa</taxon>
        <taxon>Ecdysozoa</taxon>
        <taxon>Arthropoda</taxon>
        <taxon>Hexapoda</taxon>
        <taxon>Insecta</taxon>
        <taxon>Pterygota</taxon>
        <taxon>Neoptera</taxon>
        <taxon>Polyneoptera</taxon>
        <taxon>Orthoptera</taxon>
        <taxon>Ensifera</taxon>
        <taxon>Gryllidea</taxon>
        <taxon>Grylloidea</taxon>
        <taxon>Gryllidae</taxon>
        <taxon>Gryllinae</taxon>
        <taxon>Gryllus</taxon>
    </lineage>
</organism>
<protein>
    <recommendedName>
        <fullName evidence="6">Hyaluronan-mediated motility receptor C-terminal domain-containing protein</fullName>
    </recommendedName>
</protein>
<feature type="region of interest" description="Disordered" evidence="5">
    <location>
        <begin position="340"/>
        <end position="425"/>
    </location>
</feature>
<evidence type="ECO:0000313" key="7">
    <source>
        <dbReference type="EMBL" id="KAK7862732.1"/>
    </source>
</evidence>
<gene>
    <name evidence="7" type="ORF">R5R35_005997</name>
</gene>
<dbReference type="AlphaFoldDB" id="A0AAN9VHK6"/>
<dbReference type="GO" id="GO:0005540">
    <property type="term" value="F:hyaluronic acid binding"/>
    <property type="evidence" value="ECO:0007669"/>
    <property type="project" value="InterPro"/>
</dbReference>
<evidence type="ECO:0000256" key="5">
    <source>
        <dbReference type="SAM" id="MobiDB-lite"/>
    </source>
</evidence>
<accession>A0AAN9VHK6</accession>
<evidence type="ECO:0000313" key="8">
    <source>
        <dbReference type="Proteomes" id="UP001378592"/>
    </source>
</evidence>
<name>A0AAN9VHK6_9ORTH</name>